<keyword evidence="3" id="KW-1185">Reference proteome</keyword>
<gene>
    <name evidence="2" type="ORF">B4N89_27570</name>
</gene>
<feature type="domain" description="Polynucleotide kinase PNKP phosphatase" evidence="1">
    <location>
        <begin position="160"/>
        <end position="295"/>
    </location>
</feature>
<dbReference type="InterPro" id="IPR036412">
    <property type="entry name" value="HAD-like_sf"/>
</dbReference>
<dbReference type="Proteomes" id="UP000190037">
    <property type="component" value="Unassembled WGS sequence"/>
</dbReference>
<comment type="caution">
    <text evidence="2">The sequence shown here is derived from an EMBL/GenBank/DDBJ whole genome shotgun (WGS) entry which is preliminary data.</text>
</comment>
<name>A0A1T3P911_9ACTN</name>
<dbReference type="OrthoDB" id="7592866at2"/>
<protein>
    <submittedName>
        <fullName evidence="2">Polynucleotide kinase</fullName>
    </submittedName>
</protein>
<dbReference type="InterPro" id="IPR056782">
    <property type="entry name" value="HAD_PNKP"/>
</dbReference>
<evidence type="ECO:0000313" key="2">
    <source>
        <dbReference type="EMBL" id="OPC85350.1"/>
    </source>
</evidence>
<dbReference type="EMBL" id="MWQN01000001">
    <property type="protein sequence ID" value="OPC85350.1"/>
    <property type="molecule type" value="Genomic_DNA"/>
</dbReference>
<organism evidence="2 3">
    <name type="scientific">Embleya scabrispora</name>
    <dbReference type="NCBI Taxonomy" id="159449"/>
    <lineage>
        <taxon>Bacteria</taxon>
        <taxon>Bacillati</taxon>
        <taxon>Actinomycetota</taxon>
        <taxon>Actinomycetes</taxon>
        <taxon>Kitasatosporales</taxon>
        <taxon>Streptomycetaceae</taxon>
        <taxon>Embleya</taxon>
    </lineage>
</organism>
<dbReference type="SUPFAM" id="SSF52540">
    <property type="entry name" value="P-loop containing nucleoside triphosphate hydrolases"/>
    <property type="match status" value="1"/>
</dbReference>
<dbReference type="RefSeq" id="WP_078979680.1">
    <property type="nucleotide sequence ID" value="NZ_MWQN01000001.1"/>
</dbReference>
<dbReference type="SUPFAM" id="SSF56784">
    <property type="entry name" value="HAD-like"/>
    <property type="match status" value="1"/>
</dbReference>
<accession>A0A1T3P911</accession>
<evidence type="ECO:0000259" key="1">
    <source>
        <dbReference type="Pfam" id="PF25109"/>
    </source>
</evidence>
<sequence>MPTVHLTTGLPASGKTGLARGLDALRFSLDDYRAMMRRDRSTWNGDLEKIAVEAMIRSAHAAVEGGRDIVVDNTHLTANLPGRYKDAFPTAVFRVHDLMAVPVEECIRRDAEREQPVGEDVIRNLHARHVKATRNGWRLTDAWMNDRHTPDPYIPDTSLPTAVLCDIDGTLALNESGRGPYDFHRCGEDTVNRAVADELALHDRANHIIVLLSGRGSEYRPETVAWLAAHGIAYDELWMRPLGDFRRDDLVKAELFDKHVRHRFAVRFTLDDRDRVVALWRRMGIPTWQVNYGAF</sequence>
<dbReference type="AlphaFoldDB" id="A0A1T3P911"/>
<dbReference type="Pfam" id="PF13671">
    <property type="entry name" value="AAA_33"/>
    <property type="match status" value="1"/>
</dbReference>
<dbReference type="Pfam" id="PF25109">
    <property type="entry name" value="HAD_PNKP"/>
    <property type="match status" value="1"/>
</dbReference>
<dbReference type="InterPro" id="IPR023214">
    <property type="entry name" value="HAD_sf"/>
</dbReference>
<evidence type="ECO:0000313" key="3">
    <source>
        <dbReference type="Proteomes" id="UP000190037"/>
    </source>
</evidence>
<keyword evidence="2" id="KW-0808">Transferase</keyword>
<dbReference type="Gene3D" id="3.40.50.300">
    <property type="entry name" value="P-loop containing nucleotide triphosphate hydrolases"/>
    <property type="match status" value="1"/>
</dbReference>
<dbReference type="InterPro" id="IPR027417">
    <property type="entry name" value="P-loop_NTPase"/>
</dbReference>
<dbReference type="GO" id="GO:0016301">
    <property type="term" value="F:kinase activity"/>
    <property type="evidence" value="ECO:0007669"/>
    <property type="project" value="UniProtKB-KW"/>
</dbReference>
<dbReference type="Gene3D" id="3.40.50.1000">
    <property type="entry name" value="HAD superfamily/HAD-like"/>
    <property type="match status" value="1"/>
</dbReference>
<proteinExistence type="predicted"/>
<dbReference type="STRING" id="159449.B4N89_27570"/>
<keyword evidence="2" id="KW-0418">Kinase</keyword>
<reference evidence="2 3" key="1">
    <citation type="submission" date="2017-03" db="EMBL/GenBank/DDBJ databases">
        <title>Draft genome sequence of Streptomyces scabrisporus NF3, endophyte isolated from Amphipterygium adstringens.</title>
        <authorList>
            <person name="Vazquez M."/>
            <person name="Ceapa C.D."/>
            <person name="Rodriguez Luna D."/>
            <person name="Sanchez Esquivel S."/>
        </authorList>
    </citation>
    <scope>NUCLEOTIDE SEQUENCE [LARGE SCALE GENOMIC DNA]</scope>
    <source>
        <strain evidence="2 3">NF3</strain>
    </source>
</reference>